<dbReference type="AlphaFoldDB" id="A0A3N1GA66"/>
<dbReference type="EMBL" id="RJKN01000007">
    <property type="protein sequence ID" value="ROP27114.1"/>
    <property type="molecule type" value="Genomic_DNA"/>
</dbReference>
<dbReference type="InterPro" id="IPR036291">
    <property type="entry name" value="NAD(P)-bd_dom_sf"/>
</dbReference>
<reference evidence="3 4" key="1">
    <citation type="journal article" date="2015" name="Stand. Genomic Sci.">
        <title>Genomic Encyclopedia of Bacterial and Archaeal Type Strains, Phase III: the genomes of soil and plant-associated and newly described type strains.</title>
        <authorList>
            <person name="Whitman W.B."/>
            <person name="Woyke T."/>
            <person name="Klenk H.P."/>
            <person name="Zhou Y."/>
            <person name="Lilburn T.G."/>
            <person name="Beck B.J."/>
            <person name="De Vos P."/>
            <person name="Vandamme P."/>
            <person name="Eisen J.A."/>
            <person name="Garrity G."/>
            <person name="Hugenholtz P."/>
            <person name="Kyrpides N.C."/>
        </authorList>
    </citation>
    <scope>NUCLEOTIDE SEQUENCE [LARGE SCALE GENOMIC DNA]</scope>
    <source>
        <strain evidence="3 4">CECT 7306</strain>
    </source>
</reference>
<dbReference type="GO" id="GO:0004512">
    <property type="term" value="F:inositol-3-phosphate synthase activity"/>
    <property type="evidence" value="ECO:0007669"/>
    <property type="project" value="InterPro"/>
</dbReference>
<evidence type="ECO:0000259" key="2">
    <source>
        <dbReference type="Pfam" id="PF01658"/>
    </source>
</evidence>
<proteinExistence type="inferred from homology"/>
<dbReference type="Pfam" id="PF01658">
    <property type="entry name" value="Inos-1-P_synth"/>
    <property type="match status" value="1"/>
</dbReference>
<dbReference type="RefSeq" id="WP_123380723.1">
    <property type="nucleotide sequence ID" value="NZ_RJKN01000007.1"/>
</dbReference>
<organism evidence="3 4">
    <name type="scientific">Pseudokineococcus lusitanus</name>
    <dbReference type="NCBI Taxonomy" id="763993"/>
    <lineage>
        <taxon>Bacteria</taxon>
        <taxon>Bacillati</taxon>
        <taxon>Actinomycetota</taxon>
        <taxon>Actinomycetes</taxon>
        <taxon>Kineosporiales</taxon>
        <taxon>Kineosporiaceae</taxon>
        <taxon>Pseudokineococcus</taxon>
    </lineage>
</organism>
<dbReference type="Proteomes" id="UP000276232">
    <property type="component" value="Unassembled WGS sequence"/>
</dbReference>
<gene>
    <name evidence="3" type="ORF">EDC03_2637</name>
</gene>
<keyword evidence="4" id="KW-1185">Reference proteome</keyword>
<dbReference type="Gene3D" id="3.30.360.10">
    <property type="entry name" value="Dihydrodipicolinate Reductase, domain 2"/>
    <property type="match status" value="1"/>
</dbReference>
<comment type="similarity">
    <text evidence="1">Belongs to the myo-inositol 1-phosphate synthase family.</text>
</comment>
<comment type="caution">
    <text evidence="3">The sequence shown here is derived from an EMBL/GenBank/DDBJ whole genome shotgun (WGS) entry which is preliminary data.</text>
</comment>
<dbReference type="SUPFAM" id="SSF55347">
    <property type="entry name" value="Glyceraldehyde-3-phosphate dehydrogenase-like, C-terminal domain"/>
    <property type="match status" value="1"/>
</dbReference>
<evidence type="ECO:0000313" key="3">
    <source>
        <dbReference type="EMBL" id="ROP27114.1"/>
    </source>
</evidence>
<feature type="domain" description="Myo-inositol-1-phosphate synthase GAPDH-like" evidence="2">
    <location>
        <begin position="239"/>
        <end position="343"/>
    </location>
</feature>
<sequence length="404" mass="41841">MTDDSDLTTGTAGGTGGVGVWFVGAKGSVATTALLGAHALRARLAGPTGMVTELPALEGAHLVGLDDLVTGGHDLSEVPYRKRAELLASQRVVPRELVDALGDALDAADAEVLVPATAATVGEGGQAAVVDALVRDLRDFVRRHDLARLVVVDVSSTQPPLDPSDETLAADLATPESVRSAWEAGRSPLPLSATYAWAAFEVGASFVAFTPSPGVDLPAVAEQGRRAGATWAGSDGKTGETLMKSVLAPMFVQRALHVDSWASFNLLGGGDGQTLADPEAVRSKTATKAAGLAAMVGRPVPGPLHIDNVPDFGDWKTAWDHIGFTGFLGTRMTLQFTWAGCDSALAAPLVLDLVRLVAAAAEAGRTGAVTELGFFFKNPSGSDEHALGEQWRALLGLAEELGRR</sequence>
<dbReference type="OrthoDB" id="729130at2"/>
<evidence type="ECO:0000313" key="4">
    <source>
        <dbReference type="Proteomes" id="UP000276232"/>
    </source>
</evidence>
<dbReference type="InParanoid" id="A0A3N1GA66"/>
<dbReference type="GO" id="GO:0008654">
    <property type="term" value="P:phospholipid biosynthetic process"/>
    <property type="evidence" value="ECO:0007669"/>
    <property type="project" value="InterPro"/>
</dbReference>
<dbReference type="PIRSF" id="PIRSF015578">
    <property type="entry name" value="Myoinos-ppht_syn"/>
    <property type="match status" value="1"/>
</dbReference>
<dbReference type="Gene3D" id="3.40.50.720">
    <property type="entry name" value="NAD(P)-binding Rossmann-like Domain"/>
    <property type="match status" value="1"/>
</dbReference>
<evidence type="ECO:0000256" key="1">
    <source>
        <dbReference type="ARBA" id="ARBA00010813"/>
    </source>
</evidence>
<protein>
    <submittedName>
        <fullName evidence="3">Myo-inositol-1-phosphate synthase</fullName>
    </submittedName>
</protein>
<dbReference type="GO" id="GO:0006021">
    <property type="term" value="P:inositol biosynthetic process"/>
    <property type="evidence" value="ECO:0007669"/>
    <property type="project" value="InterPro"/>
</dbReference>
<dbReference type="SUPFAM" id="SSF51735">
    <property type="entry name" value="NAD(P)-binding Rossmann-fold domains"/>
    <property type="match status" value="1"/>
</dbReference>
<name>A0A3N1GA66_9ACTN</name>
<accession>A0A3N1GA66</accession>
<dbReference type="InterPro" id="IPR013021">
    <property type="entry name" value="Myo-inos-1-P_Synthase_GAPDH"/>
</dbReference>
<dbReference type="Pfam" id="PF07994">
    <property type="entry name" value="NAD_binding_5"/>
    <property type="match status" value="1"/>
</dbReference>
<dbReference type="InterPro" id="IPR002587">
    <property type="entry name" value="Myo-inos-1-P_Synthase"/>
</dbReference>
<dbReference type="PANTHER" id="PTHR11510">
    <property type="entry name" value="MYO-INOSITOL-1 PHOSPHATE SYNTHASE"/>
    <property type="match status" value="1"/>
</dbReference>